<dbReference type="Proteomes" id="UP000309215">
    <property type="component" value="Unassembled WGS sequence"/>
</dbReference>
<gene>
    <name evidence="3" type="ORF">E8A74_15285</name>
</gene>
<dbReference type="OrthoDB" id="5484615at2"/>
<evidence type="ECO:0000256" key="1">
    <source>
        <dbReference type="SAM" id="MobiDB-lite"/>
    </source>
</evidence>
<evidence type="ECO:0000256" key="2">
    <source>
        <dbReference type="SAM" id="Phobius"/>
    </source>
</evidence>
<dbReference type="EMBL" id="SSMQ01000013">
    <property type="protein sequence ID" value="TKD08643.1"/>
    <property type="molecule type" value="Genomic_DNA"/>
</dbReference>
<dbReference type="AlphaFoldDB" id="A0A4U1JES1"/>
<feature type="transmembrane region" description="Helical" evidence="2">
    <location>
        <begin position="42"/>
        <end position="60"/>
    </location>
</feature>
<dbReference type="RefSeq" id="WP_136929739.1">
    <property type="nucleotide sequence ID" value="NZ_SSMQ01000013.1"/>
</dbReference>
<feature type="transmembrane region" description="Helical" evidence="2">
    <location>
        <begin position="147"/>
        <end position="167"/>
    </location>
</feature>
<keyword evidence="2" id="KW-0812">Transmembrane</keyword>
<dbReference type="Gene3D" id="3.40.1000.10">
    <property type="entry name" value="Mog1/PsbP, alpha/beta/alpha sandwich"/>
    <property type="match status" value="1"/>
</dbReference>
<feature type="region of interest" description="Disordered" evidence="1">
    <location>
        <begin position="1"/>
        <end position="35"/>
    </location>
</feature>
<keyword evidence="4" id="KW-1185">Reference proteome</keyword>
<keyword evidence="2" id="KW-0472">Membrane</keyword>
<organism evidence="3 4">
    <name type="scientific">Polyangium fumosum</name>
    <dbReference type="NCBI Taxonomy" id="889272"/>
    <lineage>
        <taxon>Bacteria</taxon>
        <taxon>Pseudomonadati</taxon>
        <taxon>Myxococcota</taxon>
        <taxon>Polyangia</taxon>
        <taxon>Polyangiales</taxon>
        <taxon>Polyangiaceae</taxon>
        <taxon>Polyangium</taxon>
    </lineage>
</organism>
<accession>A0A4U1JES1</accession>
<feature type="transmembrane region" description="Helical" evidence="2">
    <location>
        <begin position="122"/>
        <end position="140"/>
    </location>
</feature>
<evidence type="ECO:0000313" key="4">
    <source>
        <dbReference type="Proteomes" id="UP000309215"/>
    </source>
</evidence>
<proteinExistence type="predicted"/>
<keyword evidence="2" id="KW-1133">Transmembrane helix</keyword>
<protein>
    <submittedName>
        <fullName evidence="3">Uncharacterized protein</fullName>
    </submittedName>
</protein>
<comment type="caution">
    <text evidence="3">The sequence shown here is derived from an EMBL/GenBank/DDBJ whole genome shotgun (WGS) entry which is preliminary data.</text>
</comment>
<feature type="transmembrane region" description="Helical" evidence="2">
    <location>
        <begin position="97"/>
        <end position="116"/>
    </location>
</feature>
<sequence>MTNQAPDVPPPLEANAYAPPTAPLREPPVLSTPDTTTPAQRIAGGLLIVNTVLLLIELAVRKNHPDPGVFSSPAALIGSALIDSLIGTSLLYRSRKLLPWAIVRVVIGLVAMTAQAAFKDPFLAGMQVLVCSSLLLLLLGDASKPRMAVGGAVFGVYALLRVLGLSAEITGTNPIAVFIWQARGDIESTPAGVVTGDASHYRLRAPSDRWRLRKPEAAKKDNALADRWISRPDLDAHVLVIAEKVPGMMVLPDALADAVIKNGKTTATAFEFVDRTPLRTHPENGRLVHTRSTTSGIEIESLTAVVATYERGYQILAFAPRQSFAQAEPELRAIVESFELPTDETPGLPADAEPLPPGKVTGVSTNYTLTPPSDAWALRKAEATQKDNPLADRWIVRPDKDAHVFVVAEHAPGAVVDLEKYADAVASSILERMHGTITSREPLRTDPKNARLLLVHAETEGMKLAYAYGLFARGDRAFQVIAFARTEVFASVKDELLEAIETFEMPPENTAASTKR</sequence>
<reference evidence="3 4" key="1">
    <citation type="submission" date="2019-04" db="EMBL/GenBank/DDBJ databases">
        <authorList>
            <person name="Li Y."/>
            <person name="Wang J."/>
        </authorList>
    </citation>
    <scope>NUCLEOTIDE SEQUENCE [LARGE SCALE GENOMIC DNA]</scope>
    <source>
        <strain evidence="3 4">DSM 14668</strain>
    </source>
</reference>
<name>A0A4U1JES1_9BACT</name>
<feature type="transmembrane region" description="Helical" evidence="2">
    <location>
        <begin position="72"/>
        <end position="92"/>
    </location>
</feature>
<evidence type="ECO:0000313" key="3">
    <source>
        <dbReference type="EMBL" id="TKD08643.1"/>
    </source>
</evidence>